<reference evidence="6 7" key="1">
    <citation type="submission" date="2024-07" db="EMBL/GenBank/DDBJ databases">
        <title>Uliginosibacterium paludis KCTC:42655.</title>
        <authorList>
            <person name="Kim M.K."/>
        </authorList>
    </citation>
    <scope>NUCLEOTIDE SEQUENCE [LARGE SCALE GENOMIC DNA]</scope>
    <source>
        <strain evidence="6 7">KCTC 42655</strain>
    </source>
</reference>
<dbReference type="Gene3D" id="1.10.287.950">
    <property type="entry name" value="Methyl-accepting chemotaxis protein"/>
    <property type="match status" value="1"/>
</dbReference>
<comment type="caution">
    <text evidence="6">The sequence shown here is derived from an EMBL/GenBank/DDBJ whole genome shotgun (WGS) entry which is preliminary data.</text>
</comment>
<dbReference type="SMART" id="SM00283">
    <property type="entry name" value="MA"/>
    <property type="match status" value="1"/>
</dbReference>
<dbReference type="InterPro" id="IPR001610">
    <property type="entry name" value="PAC"/>
</dbReference>
<keyword evidence="3" id="KW-0812">Transmembrane</keyword>
<dbReference type="CDD" id="cd11386">
    <property type="entry name" value="MCP_signal"/>
    <property type="match status" value="1"/>
</dbReference>
<evidence type="ECO:0000256" key="1">
    <source>
        <dbReference type="ARBA" id="ARBA00023224"/>
    </source>
</evidence>
<evidence type="ECO:0000259" key="5">
    <source>
        <dbReference type="PROSITE" id="PS50112"/>
    </source>
</evidence>
<protein>
    <submittedName>
        <fullName evidence="6">PAS domain-containing methyl-accepting chemotaxis protein</fullName>
    </submittedName>
</protein>
<dbReference type="InterPro" id="IPR013655">
    <property type="entry name" value="PAS_fold_3"/>
</dbReference>
<dbReference type="PANTHER" id="PTHR32089:SF112">
    <property type="entry name" value="LYSOZYME-LIKE PROTEIN-RELATED"/>
    <property type="match status" value="1"/>
</dbReference>
<dbReference type="PROSITE" id="PS50112">
    <property type="entry name" value="PAS"/>
    <property type="match status" value="1"/>
</dbReference>
<dbReference type="Pfam" id="PF00015">
    <property type="entry name" value="MCPsignal"/>
    <property type="match status" value="1"/>
</dbReference>
<dbReference type="SMART" id="SM00086">
    <property type="entry name" value="PAC"/>
    <property type="match status" value="1"/>
</dbReference>
<keyword evidence="3" id="KW-1133">Transmembrane helix</keyword>
<dbReference type="SUPFAM" id="SSF58104">
    <property type="entry name" value="Methyl-accepting chemotaxis protein (MCP) signaling domain"/>
    <property type="match status" value="1"/>
</dbReference>
<dbReference type="Proteomes" id="UP001548590">
    <property type="component" value="Unassembled WGS sequence"/>
</dbReference>
<gene>
    <name evidence="6" type="ORF">ABVT11_01970</name>
</gene>
<evidence type="ECO:0000313" key="6">
    <source>
        <dbReference type="EMBL" id="MET1488578.1"/>
    </source>
</evidence>
<evidence type="ECO:0000259" key="4">
    <source>
        <dbReference type="PROSITE" id="PS50111"/>
    </source>
</evidence>
<keyword evidence="7" id="KW-1185">Reference proteome</keyword>
<proteinExistence type="predicted"/>
<dbReference type="PANTHER" id="PTHR32089">
    <property type="entry name" value="METHYL-ACCEPTING CHEMOTAXIS PROTEIN MCPB"/>
    <property type="match status" value="1"/>
</dbReference>
<organism evidence="6 7">
    <name type="scientific">Uliginosibacterium paludis</name>
    <dbReference type="NCBI Taxonomy" id="1615952"/>
    <lineage>
        <taxon>Bacteria</taxon>
        <taxon>Pseudomonadati</taxon>
        <taxon>Pseudomonadota</taxon>
        <taxon>Betaproteobacteria</taxon>
        <taxon>Rhodocyclales</taxon>
        <taxon>Zoogloeaceae</taxon>
        <taxon>Uliginosibacterium</taxon>
    </lineage>
</organism>
<evidence type="ECO:0000256" key="3">
    <source>
        <dbReference type="SAM" id="Phobius"/>
    </source>
</evidence>
<feature type="transmembrane region" description="Helical" evidence="3">
    <location>
        <begin position="165"/>
        <end position="185"/>
    </location>
</feature>
<dbReference type="SUPFAM" id="SSF55785">
    <property type="entry name" value="PYP-like sensor domain (PAS domain)"/>
    <property type="match status" value="1"/>
</dbReference>
<dbReference type="Gene3D" id="3.30.450.20">
    <property type="entry name" value="PAS domain"/>
    <property type="match status" value="1"/>
</dbReference>
<dbReference type="InterPro" id="IPR004089">
    <property type="entry name" value="MCPsignal_dom"/>
</dbReference>
<dbReference type="Pfam" id="PF08447">
    <property type="entry name" value="PAS_3"/>
    <property type="match status" value="1"/>
</dbReference>
<dbReference type="NCBIfam" id="TIGR00229">
    <property type="entry name" value="sensory_box"/>
    <property type="match status" value="1"/>
</dbReference>
<feature type="domain" description="Methyl-accepting transducer" evidence="4">
    <location>
        <begin position="272"/>
        <end position="508"/>
    </location>
</feature>
<accession>A0ABV2CL08</accession>
<dbReference type="PROSITE" id="PS50111">
    <property type="entry name" value="CHEMOTAXIS_TRANSDUC_2"/>
    <property type="match status" value="1"/>
</dbReference>
<keyword evidence="1 2" id="KW-0807">Transducer</keyword>
<dbReference type="EMBL" id="JBEWLZ010000001">
    <property type="protein sequence ID" value="MET1488578.1"/>
    <property type="molecule type" value="Genomic_DNA"/>
</dbReference>
<feature type="transmembrane region" description="Helical" evidence="3">
    <location>
        <begin position="191"/>
        <end position="213"/>
    </location>
</feature>
<dbReference type="InterPro" id="IPR035965">
    <property type="entry name" value="PAS-like_dom_sf"/>
</dbReference>
<dbReference type="InterPro" id="IPR000014">
    <property type="entry name" value="PAS"/>
</dbReference>
<keyword evidence="3" id="KW-0472">Membrane</keyword>
<dbReference type="CDD" id="cd00130">
    <property type="entry name" value="PAS"/>
    <property type="match status" value="1"/>
</dbReference>
<evidence type="ECO:0000256" key="2">
    <source>
        <dbReference type="PROSITE-ProRule" id="PRU00284"/>
    </source>
</evidence>
<name>A0ABV2CL08_9RHOO</name>
<evidence type="ECO:0000313" key="7">
    <source>
        <dbReference type="Proteomes" id="UP001548590"/>
    </source>
</evidence>
<dbReference type="RefSeq" id="WP_345926816.1">
    <property type="nucleotide sequence ID" value="NZ_JBDIVF010000003.1"/>
</dbReference>
<sequence length="544" mass="58444">MRNNQPVTNIESVIPDDSFIYSRTDLKGVITSANLAFAQISGYSQAEMLGQPHNLIRHPDMPAEAFADMWRSLKAGLPWKGVVKNRRKDGGYYWVVANVSPIRENGSVVGYQSVRTRPQAEQIAAAESAYARIRAGDTRIRVQNGRVVRNHSALVEKLISHEARLTGFMLFTIVLAAIGLLSHLGNSALLSTLHAGLSGLALIAAAYMLFVYLPSAFGRLRRIESYLERTLSSGDFTQTLSPTKNDIIGGISARLDTQISAVRATLQIMADTSREVASTANQLNTSVETLASSADVQNEACSAAAAGVEQITMAIEEVARHASDTRGLAESTGRMAAEGATLSEKATTTIRTLADSVARSAETVEQLGKRTEEIGKVASTIKEIADQTNLLALNAAIEAARAGEQGRGFAVVADEVRKLAERTTLATREIDQMIAGIHVDTDDAVGSMRNSAVQVEESVALVHQAHDSLQEISQRMQSTAVQIAEISHSSREQSTAMGVVASSIEQLAGQSDETLGVARNTEDCAHALQENVSRMIKAVTLYRS</sequence>
<feature type="domain" description="PAS" evidence="5">
    <location>
        <begin position="25"/>
        <end position="60"/>
    </location>
</feature>